<organism evidence="1 2">
    <name type="scientific">Rosenbergiella nectarea</name>
    <dbReference type="NCBI Taxonomy" id="988801"/>
    <lineage>
        <taxon>Bacteria</taxon>
        <taxon>Pseudomonadati</taxon>
        <taxon>Pseudomonadota</taxon>
        <taxon>Gammaproteobacteria</taxon>
        <taxon>Enterobacterales</taxon>
        <taxon>Erwiniaceae</taxon>
        <taxon>Rosenbergiella</taxon>
    </lineage>
</organism>
<sequence>MLIISRRLDADETRWIEPIKGLKLKVGSVESHDYKSRQAIVRRHVDRLDAALNVGTKEFDLSTIGDVDSLDDLLLDTCSKYLLLDWQGVGEIVDGKEVAIEYTPESGLALLKQKPDLYWSILKTGSDIAQGIKEKKDDAVGKP</sequence>
<name>A0A1H9EQS3_9GAMM</name>
<accession>A0A1H9EQS3</accession>
<reference evidence="2" key="1">
    <citation type="submission" date="2016-10" db="EMBL/GenBank/DDBJ databases">
        <authorList>
            <person name="Varghese N."/>
            <person name="Submissions S."/>
        </authorList>
    </citation>
    <scope>NUCLEOTIDE SEQUENCE [LARGE SCALE GENOMIC DNA]</scope>
    <source>
        <strain evidence="2">8N4</strain>
    </source>
</reference>
<keyword evidence="2" id="KW-1185">Reference proteome</keyword>
<proteinExistence type="predicted"/>
<dbReference type="RefSeq" id="WP_092672508.1">
    <property type="nucleotide sequence ID" value="NZ_FOGC01000002.1"/>
</dbReference>
<evidence type="ECO:0000313" key="1">
    <source>
        <dbReference type="EMBL" id="SEQ27553.1"/>
    </source>
</evidence>
<dbReference type="AlphaFoldDB" id="A0A1H9EQS3"/>
<dbReference type="OrthoDB" id="6578842at2"/>
<dbReference type="Proteomes" id="UP000242515">
    <property type="component" value="Unassembled WGS sequence"/>
</dbReference>
<dbReference type="STRING" id="988801.SAMN05216522_10213"/>
<dbReference type="EMBL" id="FOGC01000002">
    <property type="protein sequence ID" value="SEQ27553.1"/>
    <property type="molecule type" value="Genomic_DNA"/>
</dbReference>
<protein>
    <submittedName>
        <fullName evidence="1">Uncharacterized protein</fullName>
    </submittedName>
</protein>
<evidence type="ECO:0000313" key="2">
    <source>
        <dbReference type="Proteomes" id="UP000242515"/>
    </source>
</evidence>
<gene>
    <name evidence="1" type="ORF">SAMN05216522_10213</name>
</gene>